<accession>A0A0P8AJB0</accession>
<dbReference type="PANTHER" id="PTHR42733">
    <property type="entry name" value="DJ-1 PROTEIN"/>
    <property type="match status" value="1"/>
</dbReference>
<dbReference type="EMBL" id="LKCM01000060">
    <property type="protein sequence ID" value="KPQ44743.1"/>
    <property type="molecule type" value="Genomic_DNA"/>
</dbReference>
<evidence type="ECO:0000259" key="2">
    <source>
        <dbReference type="Pfam" id="PF01965"/>
    </source>
</evidence>
<evidence type="ECO:0000256" key="1">
    <source>
        <dbReference type="ARBA" id="ARBA00008542"/>
    </source>
</evidence>
<comment type="caution">
    <text evidence="3">The sequence shown here is derived from an EMBL/GenBank/DDBJ whole genome shotgun (WGS) entry which is preliminary data.</text>
</comment>
<feature type="domain" description="DJ-1/PfpI" evidence="2">
    <location>
        <begin position="1"/>
        <end position="163"/>
    </location>
</feature>
<dbReference type="CDD" id="cd03134">
    <property type="entry name" value="GATase1_PfpI_like"/>
    <property type="match status" value="1"/>
</dbReference>
<dbReference type="PROSITE" id="PS51276">
    <property type="entry name" value="PEPTIDASE_C56_PFPI"/>
    <property type="match status" value="1"/>
</dbReference>
<dbReference type="AlphaFoldDB" id="A0A0P8AJB0"/>
<dbReference type="NCBIfam" id="TIGR01382">
    <property type="entry name" value="PfpI"/>
    <property type="match status" value="1"/>
</dbReference>
<sequence length="172" mass="19295">MKALILSADNFEDQELFYPFNRLKEEGIIVKVASMKQGTITGEHGYSINADMTFNEVDPKDFDILILPGGKAPEKVRLEEKALEIARHFFRENKLVGVICHGGQTLISAGVIEGRKATCYIGIRDDMKCAGVLYEDKEVVVDGNLITSRHPRDLYAFGRELVKKIRNPVGIR</sequence>
<evidence type="ECO:0000313" key="3">
    <source>
        <dbReference type="EMBL" id="KPQ44743.1"/>
    </source>
</evidence>
<dbReference type="Gene3D" id="3.40.50.880">
    <property type="match status" value="1"/>
</dbReference>
<proteinExistence type="inferred from homology"/>
<dbReference type="InterPro" id="IPR002818">
    <property type="entry name" value="DJ-1/PfpI"/>
</dbReference>
<organism evidence="3 4">
    <name type="scientific">Candidatus Methanoperedens nitratireducens</name>
    <dbReference type="NCBI Taxonomy" id="1392998"/>
    <lineage>
        <taxon>Archaea</taxon>
        <taxon>Methanobacteriati</taxon>
        <taxon>Methanobacteriota</taxon>
        <taxon>Stenosarchaea group</taxon>
        <taxon>Methanomicrobia</taxon>
        <taxon>Methanosarcinales</taxon>
        <taxon>ANME-2 cluster</taxon>
        <taxon>Candidatus Methanoperedentaceae</taxon>
        <taxon>Candidatus Methanoperedens</taxon>
    </lineage>
</organism>
<dbReference type="PANTHER" id="PTHR42733:SF2">
    <property type="entry name" value="DJ-1_THIJ_PFPI FAMILY PROTEIN"/>
    <property type="match status" value="1"/>
</dbReference>
<dbReference type="InterPro" id="IPR006286">
    <property type="entry name" value="C56_PfpI-like"/>
</dbReference>
<evidence type="ECO:0000313" key="4">
    <source>
        <dbReference type="Proteomes" id="UP000050360"/>
    </source>
</evidence>
<dbReference type="Pfam" id="PF01965">
    <property type="entry name" value="DJ-1_PfpI"/>
    <property type="match status" value="1"/>
</dbReference>
<gene>
    <name evidence="3" type="ORF">MPEBLZ_00664</name>
</gene>
<dbReference type="PATRIC" id="fig|1719120.3.peg.724"/>
<dbReference type="Proteomes" id="UP000050360">
    <property type="component" value="Unassembled WGS sequence"/>
</dbReference>
<dbReference type="InterPro" id="IPR029062">
    <property type="entry name" value="Class_I_gatase-like"/>
</dbReference>
<dbReference type="SUPFAM" id="SSF52317">
    <property type="entry name" value="Class I glutamine amidotransferase-like"/>
    <property type="match status" value="1"/>
</dbReference>
<protein>
    <submittedName>
        <fullName evidence="3">PfpI peptidase, Cysteine peptidase, MEROPS family C56</fullName>
    </submittedName>
</protein>
<comment type="similarity">
    <text evidence="1">Belongs to the peptidase C56 family.</text>
</comment>
<name>A0A0P8AJB0_9EURY</name>
<reference evidence="3 4" key="1">
    <citation type="submission" date="2015-09" db="EMBL/GenBank/DDBJ databases">
        <title>A metagenomics-based metabolic model of nitrate-dependent anaerobic oxidation of methane by Methanoperedens-like archaea.</title>
        <authorList>
            <person name="Arshad A."/>
            <person name="Speth D.R."/>
            <person name="De Graaf R.M."/>
            <person name="Op Den Camp H.J."/>
            <person name="Jetten M.S."/>
            <person name="Welte C.U."/>
        </authorList>
    </citation>
    <scope>NUCLEOTIDE SEQUENCE [LARGE SCALE GENOMIC DNA]</scope>
</reference>